<keyword evidence="5" id="KW-0812">Transmembrane</keyword>
<protein>
    <submittedName>
        <fullName evidence="7">Serine/threonine protein kinase</fullName>
    </submittedName>
</protein>
<evidence type="ECO:0000256" key="5">
    <source>
        <dbReference type="SAM" id="Phobius"/>
    </source>
</evidence>
<feature type="domain" description="Protein kinase" evidence="6">
    <location>
        <begin position="92"/>
        <end position="360"/>
    </location>
</feature>
<evidence type="ECO:0000259" key="6">
    <source>
        <dbReference type="PROSITE" id="PS50011"/>
    </source>
</evidence>
<keyword evidence="4" id="KW-0067">ATP-binding</keyword>
<dbReference type="Pfam" id="PF00069">
    <property type="entry name" value="Pkinase"/>
    <property type="match status" value="1"/>
</dbReference>
<keyword evidence="2" id="KW-0547">Nucleotide-binding</keyword>
<dbReference type="GO" id="GO:0004674">
    <property type="term" value="F:protein serine/threonine kinase activity"/>
    <property type="evidence" value="ECO:0007669"/>
    <property type="project" value="UniProtKB-KW"/>
</dbReference>
<sequence>MSWNWALKRPIGTEDWPLPQPLDVRALDIVENALDRVGDARTQYVTASCAGDEALETRVRELLLAEDRAEMNTGAGLEAAFGDRPPPRVGPYRITGRIAEGGMGTVWAGERDDGAFERRVAVKFVPVQSASENVLARFQTEQALLAQLQHPGIAVMLDGGTITGADSAGGTADRPYIVMEYVEGEPFAYDPDRALDDTLDAFTRVLAAVAHAHRNLVLHRDIKPGNILITQDGRPKLLDFGIAKLMAEAAGPGDNTGFGAVPVTPAYAAPERLAGDVATTASDIYSLGVLLYELTSGARPFDLAGLSLPEAHKRVTTETPPPAIGVPADIDMIARTAMHPDPVQRYATVEAMAADVRAFLRGHPIAARGDDWRYRARKLLARNKAASAIAASALVLLIGALAATLLALDRAQTARADADQRFADVRELANTLMSDVHDAVADVPGSTSAREVIASTAQGYLDRLARTENADVGLLVETGRGYLRLAEVQGGLDDGALGKGDAANESVRAGEAILEAAHARYPEAAEAQLALADLRLKQAARALYEDSDPEGALALVATARELYAGLGPEHSEARLGLVNSVRYQGDAYNWQNKFAESAERLTEGLRQFRALPNDIQAQKQGLAVQVNLLRQRGLSYSYLKQHDLAIADLRETVEVQKALMGADGETAKYRRGRAVALWSLASGLVTAEQSLPEAVSLYTEALDIAQELSRRDPEDRGAIYLLFAIYANRGGAFHAMENYAAAIEDRKTSLALRKTWAGMRDPDANGARNLMIAADELSDSYLAAGQIAAGCAMTREARGYVEDLRGYGGITPNDQAYTVKSVEENEARC</sequence>
<dbReference type="InterPro" id="IPR019734">
    <property type="entry name" value="TPR_rpt"/>
</dbReference>
<dbReference type="EMBL" id="JAGSPA010000001">
    <property type="protein sequence ID" value="MBV7255641.1"/>
    <property type="molecule type" value="Genomic_DNA"/>
</dbReference>
<dbReference type="PROSITE" id="PS50011">
    <property type="entry name" value="PROTEIN_KINASE_DOM"/>
    <property type="match status" value="1"/>
</dbReference>
<keyword evidence="5" id="KW-1133">Transmembrane helix</keyword>
<evidence type="ECO:0000256" key="2">
    <source>
        <dbReference type="ARBA" id="ARBA00022741"/>
    </source>
</evidence>
<keyword evidence="5" id="KW-0472">Membrane</keyword>
<comment type="caution">
    <text evidence="7">The sequence shown here is derived from an EMBL/GenBank/DDBJ whole genome shotgun (WGS) entry which is preliminary data.</text>
</comment>
<evidence type="ECO:0000256" key="4">
    <source>
        <dbReference type="ARBA" id="ARBA00022840"/>
    </source>
</evidence>
<proteinExistence type="predicted"/>
<accession>A0ABS6SCJ6</accession>
<dbReference type="InterPro" id="IPR008271">
    <property type="entry name" value="Ser/Thr_kinase_AS"/>
</dbReference>
<keyword evidence="3 7" id="KW-0418">Kinase</keyword>
<name>A0ABS6SCJ6_9SPHN</name>
<dbReference type="RefSeq" id="WP_218443991.1">
    <property type="nucleotide sequence ID" value="NZ_JAGSPA010000001.1"/>
</dbReference>
<dbReference type="PANTHER" id="PTHR43289">
    <property type="entry name" value="MITOGEN-ACTIVATED PROTEIN KINASE KINASE KINASE 20-RELATED"/>
    <property type="match status" value="1"/>
</dbReference>
<dbReference type="InterPro" id="IPR000719">
    <property type="entry name" value="Prot_kinase_dom"/>
</dbReference>
<keyword evidence="8" id="KW-1185">Reference proteome</keyword>
<dbReference type="SMART" id="SM00220">
    <property type="entry name" value="S_TKc"/>
    <property type="match status" value="1"/>
</dbReference>
<reference evidence="7 8" key="1">
    <citation type="submission" date="2021-04" db="EMBL/GenBank/DDBJ databases">
        <authorList>
            <person name="Pira H."/>
            <person name="Risdian C."/>
            <person name="Wink J."/>
        </authorList>
    </citation>
    <scope>NUCLEOTIDE SEQUENCE [LARGE SCALE GENOMIC DNA]</scope>
    <source>
        <strain evidence="7 8">WHA3</strain>
    </source>
</reference>
<evidence type="ECO:0000313" key="7">
    <source>
        <dbReference type="EMBL" id="MBV7255641.1"/>
    </source>
</evidence>
<keyword evidence="1" id="KW-0808">Transferase</keyword>
<gene>
    <name evidence="7" type="ORF">KCG44_02445</name>
</gene>
<evidence type="ECO:0000256" key="1">
    <source>
        <dbReference type="ARBA" id="ARBA00022679"/>
    </source>
</evidence>
<dbReference type="SMART" id="SM00028">
    <property type="entry name" value="TPR"/>
    <property type="match status" value="3"/>
</dbReference>
<organism evidence="7 8">
    <name type="scientific">Pacificimonas pallii</name>
    <dbReference type="NCBI Taxonomy" id="2827236"/>
    <lineage>
        <taxon>Bacteria</taxon>
        <taxon>Pseudomonadati</taxon>
        <taxon>Pseudomonadota</taxon>
        <taxon>Alphaproteobacteria</taxon>
        <taxon>Sphingomonadales</taxon>
        <taxon>Sphingosinicellaceae</taxon>
        <taxon>Pacificimonas</taxon>
    </lineage>
</organism>
<keyword evidence="7" id="KW-0723">Serine/threonine-protein kinase</keyword>
<dbReference type="Proteomes" id="UP000722336">
    <property type="component" value="Unassembled WGS sequence"/>
</dbReference>
<evidence type="ECO:0000256" key="3">
    <source>
        <dbReference type="ARBA" id="ARBA00022777"/>
    </source>
</evidence>
<dbReference type="PROSITE" id="PS00108">
    <property type="entry name" value="PROTEIN_KINASE_ST"/>
    <property type="match status" value="1"/>
</dbReference>
<feature type="transmembrane region" description="Helical" evidence="5">
    <location>
        <begin position="385"/>
        <end position="408"/>
    </location>
</feature>
<dbReference type="PANTHER" id="PTHR43289:SF34">
    <property type="entry name" value="SERINE_THREONINE-PROTEIN KINASE YBDM-RELATED"/>
    <property type="match status" value="1"/>
</dbReference>
<evidence type="ECO:0000313" key="8">
    <source>
        <dbReference type="Proteomes" id="UP000722336"/>
    </source>
</evidence>
<dbReference type="CDD" id="cd14014">
    <property type="entry name" value="STKc_PknB_like"/>
    <property type="match status" value="1"/>
</dbReference>